<dbReference type="AlphaFoldDB" id="G0MML6"/>
<reference evidence="2" key="1">
    <citation type="submission" date="2011-07" db="EMBL/GenBank/DDBJ databases">
        <authorList>
            <consortium name="Caenorhabditis brenneri Sequencing and Analysis Consortium"/>
            <person name="Wilson R.K."/>
        </authorList>
    </citation>
    <scope>NUCLEOTIDE SEQUENCE [LARGE SCALE GENOMIC DNA]</scope>
    <source>
        <strain evidence="2">PB2801</strain>
    </source>
</reference>
<dbReference type="InParanoid" id="G0MML6"/>
<dbReference type="PANTHER" id="PTHR31379:SF1">
    <property type="entry name" value="F-BOX C PROTEIN-RELATED"/>
    <property type="match status" value="1"/>
</dbReference>
<dbReference type="InterPro" id="IPR021942">
    <property type="entry name" value="DUF3557"/>
</dbReference>
<evidence type="ECO:0000313" key="2">
    <source>
        <dbReference type="Proteomes" id="UP000008068"/>
    </source>
</evidence>
<proteinExistence type="predicted"/>
<dbReference type="FunCoup" id="G0MML6">
    <property type="interactions" value="372"/>
</dbReference>
<organism evidence="2">
    <name type="scientific">Caenorhabditis brenneri</name>
    <name type="common">Nematode worm</name>
    <dbReference type="NCBI Taxonomy" id="135651"/>
    <lineage>
        <taxon>Eukaryota</taxon>
        <taxon>Metazoa</taxon>
        <taxon>Ecdysozoa</taxon>
        <taxon>Nematoda</taxon>
        <taxon>Chromadorea</taxon>
        <taxon>Rhabditida</taxon>
        <taxon>Rhabditina</taxon>
        <taxon>Rhabditomorpha</taxon>
        <taxon>Rhabditoidea</taxon>
        <taxon>Rhabditidae</taxon>
        <taxon>Peloderinae</taxon>
        <taxon>Caenorhabditis</taxon>
    </lineage>
</organism>
<evidence type="ECO:0008006" key="3">
    <source>
        <dbReference type="Google" id="ProtNLM"/>
    </source>
</evidence>
<gene>
    <name evidence="1" type="ORF">CAEBREN_07440</name>
</gene>
<accession>G0MML6</accession>
<dbReference type="PANTHER" id="PTHR31379">
    <property type="entry name" value="F-BOX C PROTEIN-RELATED-RELATED"/>
    <property type="match status" value="1"/>
</dbReference>
<dbReference type="OMA" id="CIFRARI"/>
<dbReference type="Proteomes" id="UP000008068">
    <property type="component" value="Unassembled WGS sequence"/>
</dbReference>
<name>G0MML6_CAEBE</name>
<protein>
    <recommendedName>
        <fullName evidence="3">DUF38 domain-containing protein</fullName>
    </recommendedName>
</protein>
<keyword evidence="2" id="KW-1185">Reference proteome</keyword>
<dbReference type="Pfam" id="PF12078">
    <property type="entry name" value="DUF3557"/>
    <property type="match status" value="1"/>
</dbReference>
<evidence type="ECO:0000313" key="1">
    <source>
        <dbReference type="EMBL" id="EGT37511.1"/>
    </source>
</evidence>
<dbReference type="HOGENOM" id="CLU_042576_0_1_1"/>
<dbReference type="EMBL" id="GL379802">
    <property type="protein sequence ID" value="EGT37511.1"/>
    <property type="molecule type" value="Genomic_DNA"/>
</dbReference>
<sequence length="449" mass="52066">MSTTLMSLESLHFLLPYMDANRRLVSFQIPLVTNTIKTFDFRFEIRQRCPSLREFERNVPLKINSLVLTESSVILNDTIYQLGIYRKCKAGKVPRHVAEKNKVGGVPYEVNEYGLKDESNALPVTPGEVVMSQHKRPLMQDEDYIESIEDATQFWEGQLADLQGMRPSPWNLEGIHQVEQNIEDCRVHLFDYHCRREKFPSNYEMFLQLTKSQIVEEQEQTSVERYKHNKKFSETMKQMTTLLLGGRSSPVSVKTLEIDFAGSGVIRLPINLELRIEQLVFRMHSETTVGVLAPILHESSFPLKKLYINYWSDEDATNTMVKTAESLRIRYIYTDVPQAISSLTNPLVRISNPVVRMPHEQNIERIVRNWIESQRPVGHKYIFDFYSDPRFPNEIEDMAKELNGVIIDDENLIIPMNNATQLKVSYGSFPDFAPRSKWAVKFLTEAVEH</sequence>
<dbReference type="OrthoDB" id="10665212at2759"/>